<name>A0ABM2A3N7_AEDAL</name>
<evidence type="ECO:0000256" key="1">
    <source>
        <dbReference type="SAM" id="MobiDB-lite"/>
    </source>
</evidence>
<dbReference type="Proteomes" id="UP000069940">
    <property type="component" value="Unassembled WGS sequence"/>
</dbReference>
<dbReference type="GeneID" id="134289304"/>
<evidence type="ECO:0000313" key="3">
    <source>
        <dbReference type="Proteomes" id="UP000069940"/>
    </source>
</evidence>
<sequence length="983" mass="111341">MWRKFLGQEDNEQLESSQLEEATESAGKDTPNTNQREKLIMAEQELKSMIHKRGLVKGKVTRIWTALQTQPGQELTISQQQLRVHARNIEKYYNEYNDVNDKIISLIPDNQVEAHEAKIIEFEDVYNNTLVLIETLQDAQVQQENQHIGAVPINQPQYVIHQQSLKAPLPTFNGTYENWPKFKSMFVDLMRNSPDSDAVKLFHLEKALVGEAEGILDAKTIQDNNYQQAWRILEERYENKRRIIDIHIEGILQMRKIAKKSSRDLRELLNECTRHIENLRFHGQDLTGVSELIVVHILSSCLDNETRELWEGTIEHGELPEYEETVEFLKKRCLVLERCEMNNPVMSNSKPAVSKVSTLGKGSVKVSAAASTSNEIVCELCGGAHLNFKCSVFRNMNVAQRYEKAKQANVCFNCLRKGHRSAACTSERSCSKCSARHHGMLHPEEQLSQSLPSKQEDKANVSIVQTTASDEPTISSPVESDIRNTASVTTSCYGGGALQPTKQVLLQTAIIDVVDQHGQLHPCRALLDSGSQAHILSESMARILGLPVTKCNITIVGANAVKTQSRKGMNVEFLSRYSNYRDRIECLVSERPTGTVPAATISVKELNIPREIKLADPRFFEPNEVDLILASNYVWDLLRSSTVKLSNGTTSLRETDLGWIVTGTFDPYNQVSQSMLLSNVTLQDPLERAIEKFWIVEEIVNSSPHTNEEAEVETHFLETYRRDATGRFVVQMPFKDTVSELDDNRELALIRFHQLEKRLLRNPELKRQYTAFIDEYEALGHCKEIDENKDVAGKGSYYLPHHAVLKPSSSSTKLRVVFNASSKSGKYSLNEVLKVGPTIQNDLFSILLRFRCYLYAFSGDVAKMYRQIDIDANQTTFLRIFWRANPTEALRVLELTTVTYGTSSAPYLATRCLVQLAEEEKERFPVASEMVKNDVYVDDLLSGGDTEEEAVDRQREVTELLAEGGFPIRKWSSNSPEVLKKCA</sequence>
<evidence type="ECO:0000313" key="2">
    <source>
        <dbReference type="EnsemblMetazoa" id="AALFPA23_024144.P35994"/>
    </source>
</evidence>
<dbReference type="InterPro" id="IPR043502">
    <property type="entry name" value="DNA/RNA_pol_sf"/>
</dbReference>
<accession>A0ABM2A3N7</accession>
<reference evidence="3" key="1">
    <citation type="journal article" date="2015" name="Proc. Natl. Acad. Sci. U.S.A.">
        <title>Genome sequence of the Asian Tiger mosquito, Aedes albopictus, reveals insights into its biology, genetics, and evolution.</title>
        <authorList>
            <person name="Chen X.G."/>
            <person name="Jiang X."/>
            <person name="Gu J."/>
            <person name="Xu M."/>
            <person name="Wu Y."/>
            <person name="Deng Y."/>
            <person name="Zhang C."/>
            <person name="Bonizzoni M."/>
            <person name="Dermauw W."/>
            <person name="Vontas J."/>
            <person name="Armbruster P."/>
            <person name="Huang X."/>
            <person name="Yang Y."/>
            <person name="Zhang H."/>
            <person name="He W."/>
            <person name="Peng H."/>
            <person name="Liu Y."/>
            <person name="Wu K."/>
            <person name="Chen J."/>
            <person name="Lirakis M."/>
            <person name="Topalis P."/>
            <person name="Van Leeuwen T."/>
            <person name="Hall A.B."/>
            <person name="Jiang X."/>
            <person name="Thorpe C."/>
            <person name="Mueller R.L."/>
            <person name="Sun C."/>
            <person name="Waterhouse R.M."/>
            <person name="Yan G."/>
            <person name="Tu Z.J."/>
            <person name="Fang X."/>
            <person name="James A.A."/>
        </authorList>
    </citation>
    <scope>NUCLEOTIDE SEQUENCE [LARGE SCALE GENOMIC DNA]</scope>
    <source>
        <strain evidence="3">Foshan</strain>
    </source>
</reference>
<evidence type="ECO:0008006" key="4">
    <source>
        <dbReference type="Google" id="ProtNLM"/>
    </source>
</evidence>
<dbReference type="Gene3D" id="3.30.70.270">
    <property type="match status" value="1"/>
</dbReference>
<dbReference type="CDD" id="cd01644">
    <property type="entry name" value="RT_pepA17"/>
    <property type="match status" value="1"/>
</dbReference>
<feature type="region of interest" description="Disordered" evidence="1">
    <location>
        <begin position="1"/>
        <end position="33"/>
    </location>
</feature>
<reference evidence="2" key="2">
    <citation type="submission" date="2025-05" db="UniProtKB">
        <authorList>
            <consortium name="EnsemblMetazoa"/>
        </authorList>
    </citation>
    <scope>IDENTIFICATION</scope>
    <source>
        <strain evidence="2">Foshan</strain>
    </source>
</reference>
<dbReference type="InterPro" id="IPR043128">
    <property type="entry name" value="Rev_trsase/Diguanyl_cyclase"/>
</dbReference>
<protein>
    <recommendedName>
        <fullName evidence="4">CCHC-type domain-containing protein</fullName>
    </recommendedName>
</protein>
<keyword evidence="3" id="KW-1185">Reference proteome</keyword>
<dbReference type="PANTHER" id="PTHR47331">
    <property type="entry name" value="PHD-TYPE DOMAIN-CONTAINING PROTEIN"/>
    <property type="match status" value="1"/>
</dbReference>
<dbReference type="SUPFAM" id="SSF56672">
    <property type="entry name" value="DNA/RNA polymerases"/>
    <property type="match status" value="1"/>
</dbReference>
<dbReference type="Pfam" id="PF03564">
    <property type="entry name" value="DUF1759"/>
    <property type="match status" value="1"/>
</dbReference>
<proteinExistence type="predicted"/>
<dbReference type="PANTHER" id="PTHR47331:SF4">
    <property type="entry name" value="PEPTIDASE S1 DOMAIN-CONTAINING PROTEIN"/>
    <property type="match status" value="1"/>
</dbReference>
<organism evidence="2 3">
    <name type="scientific">Aedes albopictus</name>
    <name type="common">Asian tiger mosquito</name>
    <name type="synonym">Stegomyia albopicta</name>
    <dbReference type="NCBI Taxonomy" id="7160"/>
    <lineage>
        <taxon>Eukaryota</taxon>
        <taxon>Metazoa</taxon>
        <taxon>Ecdysozoa</taxon>
        <taxon>Arthropoda</taxon>
        <taxon>Hexapoda</taxon>
        <taxon>Insecta</taxon>
        <taxon>Pterygota</taxon>
        <taxon>Neoptera</taxon>
        <taxon>Endopterygota</taxon>
        <taxon>Diptera</taxon>
        <taxon>Nematocera</taxon>
        <taxon>Culicoidea</taxon>
        <taxon>Culicidae</taxon>
        <taxon>Culicinae</taxon>
        <taxon>Aedini</taxon>
        <taxon>Aedes</taxon>
        <taxon>Stegomyia</taxon>
    </lineage>
</organism>
<dbReference type="Gene3D" id="3.10.10.10">
    <property type="entry name" value="HIV Type 1 Reverse Transcriptase, subunit A, domain 1"/>
    <property type="match status" value="1"/>
</dbReference>
<dbReference type="EnsemblMetazoa" id="AALFPA23_024144.R35994">
    <property type="protein sequence ID" value="AALFPA23_024144.P35994"/>
    <property type="gene ID" value="AALFPA23_024144"/>
</dbReference>
<dbReference type="InterPro" id="IPR005312">
    <property type="entry name" value="DUF1759"/>
</dbReference>
<dbReference type="RefSeq" id="XP_062711094.1">
    <property type="nucleotide sequence ID" value="XM_062855110.1"/>
</dbReference>